<keyword evidence="4" id="KW-0812">Transmembrane</keyword>
<gene>
    <name evidence="6" type="ORF">EJC50_21790</name>
</gene>
<name>A0A3S9A8A7_9BACL</name>
<dbReference type="PANTHER" id="PTHR46847">
    <property type="entry name" value="D-ALLOSE-BINDING PERIPLASMIC PROTEIN-RELATED"/>
    <property type="match status" value="1"/>
</dbReference>
<dbReference type="GO" id="GO:0030246">
    <property type="term" value="F:carbohydrate binding"/>
    <property type="evidence" value="ECO:0007669"/>
    <property type="project" value="UniProtKB-ARBA"/>
</dbReference>
<feature type="transmembrane region" description="Helical" evidence="4">
    <location>
        <begin position="6"/>
        <end position="25"/>
    </location>
</feature>
<dbReference type="PANTHER" id="PTHR46847:SF1">
    <property type="entry name" value="D-ALLOSE-BINDING PERIPLASMIC PROTEIN-RELATED"/>
    <property type="match status" value="1"/>
</dbReference>
<evidence type="ECO:0000313" key="7">
    <source>
        <dbReference type="Proteomes" id="UP000272528"/>
    </source>
</evidence>
<evidence type="ECO:0000256" key="4">
    <source>
        <dbReference type="SAM" id="Phobius"/>
    </source>
</evidence>
<proteinExistence type="inferred from homology"/>
<dbReference type="OrthoDB" id="6196975at2"/>
<accession>A0A3S9A8A7</accession>
<keyword evidence="4" id="KW-0472">Membrane</keyword>
<dbReference type="GO" id="GO:0030313">
    <property type="term" value="C:cell envelope"/>
    <property type="evidence" value="ECO:0007669"/>
    <property type="project" value="UniProtKB-SubCell"/>
</dbReference>
<reference evidence="7" key="1">
    <citation type="submission" date="2018-12" db="EMBL/GenBank/DDBJ databases">
        <title>Genome sequence of Peanibacillus sp.</title>
        <authorList>
            <person name="Subramani G."/>
            <person name="Srinivasan S."/>
            <person name="Kim M.K."/>
        </authorList>
    </citation>
    <scope>NUCLEOTIDE SEQUENCE [LARGE SCALE GENOMIC DNA]</scope>
    <source>
        <strain evidence="7">18JY67-1</strain>
    </source>
</reference>
<keyword evidence="3" id="KW-0732">Signal</keyword>
<comment type="similarity">
    <text evidence="2">Belongs to the bacterial solute-binding protein 2 family.</text>
</comment>
<feature type="domain" description="Periplasmic binding protein" evidence="5">
    <location>
        <begin position="49"/>
        <end position="302"/>
    </location>
</feature>
<keyword evidence="7" id="KW-1185">Reference proteome</keyword>
<dbReference type="RefSeq" id="WP_126017722.1">
    <property type="nucleotide sequence ID" value="NZ_CP034437.1"/>
</dbReference>
<dbReference type="InterPro" id="IPR025997">
    <property type="entry name" value="SBP_2_dom"/>
</dbReference>
<dbReference type="EMBL" id="CP034437">
    <property type="protein sequence ID" value="AZN42019.1"/>
    <property type="molecule type" value="Genomic_DNA"/>
</dbReference>
<evidence type="ECO:0000256" key="2">
    <source>
        <dbReference type="ARBA" id="ARBA00007639"/>
    </source>
</evidence>
<dbReference type="Proteomes" id="UP000272528">
    <property type="component" value="Chromosome"/>
</dbReference>
<evidence type="ECO:0000313" key="6">
    <source>
        <dbReference type="EMBL" id="AZN42019.1"/>
    </source>
</evidence>
<sequence>MKKPVFYSIIGISLAALAVTLYSMFTLYSNDLGMSNVAEPVSTSSKPHIVIISQEQGSYMMNEIQRGARDAAASHGMAIEFWGVYRSNVEELIKQVDIAIASKVDGIIIEGVDRPDFVQIVNKAIFRGIPVVTINSDSPGSLRKSYVGSDHYQEGILMGKHIAQKLGGQGTVGVITNTEASDTDKLRQQGLHEVLRNYPDIKLVTASKDNENENAPANTQTFDILNHFPAAKAFIGLPTESGRSIVQAGGTRSRSSHYQVFMFDDSPQTMKLIQDNVVESGLSQHYEEMGKMSVDLVKRWLDSDQLPLHNSYFTPISVVDTADEGGGK</sequence>
<protein>
    <submittedName>
        <fullName evidence="6">Sugar ABC transporter substrate-binding protein</fullName>
    </submittedName>
</protein>
<evidence type="ECO:0000259" key="5">
    <source>
        <dbReference type="Pfam" id="PF13407"/>
    </source>
</evidence>
<evidence type="ECO:0000256" key="1">
    <source>
        <dbReference type="ARBA" id="ARBA00004196"/>
    </source>
</evidence>
<dbReference type="InterPro" id="IPR028082">
    <property type="entry name" value="Peripla_BP_I"/>
</dbReference>
<evidence type="ECO:0000256" key="3">
    <source>
        <dbReference type="ARBA" id="ARBA00022729"/>
    </source>
</evidence>
<keyword evidence="4" id="KW-1133">Transmembrane helix</keyword>
<dbReference type="AlphaFoldDB" id="A0A3S9A8A7"/>
<comment type="subcellular location">
    <subcellularLocation>
        <location evidence="1">Cell envelope</location>
    </subcellularLocation>
</comment>
<dbReference type="KEGG" id="palb:EJC50_21790"/>
<organism evidence="6 7">
    <name type="scientific">Paenibacillus albus</name>
    <dbReference type="NCBI Taxonomy" id="2495582"/>
    <lineage>
        <taxon>Bacteria</taxon>
        <taxon>Bacillati</taxon>
        <taxon>Bacillota</taxon>
        <taxon>Bacilli</taxon>
        <taxon>Bacillales</taxon>
        <taxon>Paenibacillaceae</taxon>
        <taxon>Paenibacillus</taxon>
    </lineage>
</organism>
<dbReference type="Pfam" id="PF13407">
    <property type="entry name" value="Peripla_BP_4"/>
    <property type="match status" value="1"/>
</dbReference>
<dbReference type="SUPFAM" id="SSF53822">
    <property type="entry name" value="Periplasmic binding protein-like I"/>
    <property type="match status" value="1"/>
</dbReference>
<dbReference type="Gene3D" id="3.40.50.2300">
    <property type="match status" value="2"/>
</dbReference>